<feature type="transmembrane region" description="Helical" evidence="2">
    <location>
        <begin position="7"/>
        <end position="28"/>
    </location>
</feature>
<keyword evidence="2" id="KW-0472">Membrane</keyword>
<sequence>MTRLKYYLPAGLLILAVMIALAAGFGLAELGDFSTRTVGRLFAVPYRVELRGEFAQAAAFPEVVSARVSNDTVMISSAPGEAPVVLDLSKTVLTAADPAMLRENRLRSGMMTLLLLCLALLCSAALTASAVSMIEANRRAAARKHAAKRAVPRREAAASRKPLPPSGPQRLPRAA</sequence>
<protein>
    <submittedName>
        <fullName evidence="3">Uncharacterized protein</fullName>
    </submittedName>
</protein>
<accession>A0ABR7NI13</accession>
<organism evidence="3 4">
    <name type="scientific">Yanshouia hominis</name>
    <dbReference type="NCBI Taxonomy" id="2763673"/>
    <lineage>
        <taxon>Bacteria</taxon>
        <taxon>Bacillati</taxon>
        <taxon>Bacillota</taxon>
        <taxon>Clostridia</taxon>
        <taxon>Eubacteriales</taxon>
        <taxon>Oscillospiraceae</taxon>
        <taxon>Yanshouia</taxon>
    </lineage>
</organism>
<feature type="region of interest" description="Disordered" evidence="1">
    <location>
        <begin position="143"/>
        <end position="175"/>
    </location>
</feature>
<evidence type="ECO:0000313" key="3">
    <source>
        <dbReference type="EMBL" id="MBC8576047.1"/>
    </source>
</evidence>
<dbReference type="Proteomes" id="UP000658131">
    <property type="component" value="Unassembled WGS sequence"/>
</dbReference>
<name>A0ABR7NI13_9FIRM</name>
<dbReference type="RefSeq" id="WP_262399601.1">
    <property type="nucleotide sequence ID" value="NZ_JACRTB010000008.1"/>
</dbReference>
<evidence type="ECO:0000256" key="1">
    <source>
        <dbReference type="SAM" id="MobiDB-lite"/>
    </source>
</evidence>
<comment type="caution">
    <text evidence="3">The sequence shown here is derived from an EMBL/GenBank/DDBJ whole genome shotgun (WGS) entry which is preliminary data.</text>
</comment>
<keyword evidence="2" id="KW-0812">Transmembrane</keyword>
<proteinExistence type="predicted"/>
<evidence type="ECO:0000313" key="4">
    <source>
        <dbReference type="Proteomes" id="UP000658131"/>
    </source>
</evidence>
<evidence type="ECO:0000256" key="2">
    <source>
        <dbReference type="SAM" id="Phobius"/>
    </source>
</evidence>
<reference evidence="3 4" key="1">
    <citation type="submission" date="2020-08" db="EMBL/GenBank/DDBJ databases">
        <title>Genome public.</title>
        <authorList>
            <person name="Liu C."/>
            <person name="Sun Q."/>
        </authorList>
    </citation>
    <scope>NUCLEOTIDE SEQUENCE [LARGE SCALE GENOMIC DNA]</scope>
    <source>
        <strain evidence="3 4">BX1</strain>
    </source>
</reference>
<dbReference type="EMBL" id="JACRTB010000008">
    <property type="protein sequence ID" value="MBC8576047.1"/>
    <property type="molecule type" value="Genomic_DNA"/>
</dbReference>
<feature type="transmembrane region" description="Helical" evidence="2">
    <location>
        <begin position="110"/>
        <end position="134"/>
    </location>
</feature>
<gene>
    <name evidence="3" type="ORF">H8717_06455</name>
</gene>
<keyword evidence="2" id="KW-1133">Transmembrane helix</keyword>
<keyword evidence="4" id="KW-1185">Reference proteome</keyword>